<dbReference type="STRING" id="553467.SAMN04488063_0566"/>
<keyword evidence="2" id="KW-0812">Transmembrane</keyword>
<evidence type="ECO:0000256" key="1">
    <source>
        <dbReference type="SAM" id="MobiDB-lite"/>
    </source>
</evidence>
<evidence type="ECO:0000259" key="3">
    <source>
        <dbReference type="Pfam" id="PF11127"/>
    </source>
</evidence>
<dbReference type="AlphaFoldDB" id="A0A1I2M483"/>
<name>A0A1I2M483_9EURY</name>
<evidence type="ECO:0000256" key="2">
    <source>
        <dbReference type="SAM" id="Phobius"/>
    </source>
</evidence>
<dbReference type="Proteomes" id="UP000198876">
    <property type="component" value="Unassembled WGS sequence"/>
</dbReference>
<evidence type="ECO:0000313" key="5">
    <source>
        <dbReference type="Proteomes" id="UP000198876"/>
    </source>
</evidence>
<feature type="transmembrane region" description="Helical" evidence="2">
    <location>
        <begin position="12"/>
        <end position="32"/>
    </location>
</feature>
<proteinExistence type="predicted"/>
<organism evidence="4 5">
    <name type="scientific">Halopelagius inordinatus</name>
    <dbReference type="NCBI Taxonomy" id="553467"/>
    <lineage>
        <taxon>Archaea</taxon>
        <taxon>Methanobacteriati</taxon>
        <taxon>Methanobacteriota</taxon>
        <taxon>Stenosarchaea group</taxon>
        <taxon>Halobacteria</taxon>
        <taxon>Halobacteriales</taxon>
        <taxon>Haloferacaceae</taxon>
    </lineage>
</organism>
<gene>
    <name evidence="4" type="ORF">SAMN04488063_0566</name>
</gene>
<dbReference type="EMBL" id="FOOQ01000001">
    <property type="protein sequence ID" value="SFF86275.1"/>
    <property type="molecule type" value="Genomic_DNA"/>
</dbReference>
<dbReference type="OrthoDB" id="100832at2157"/>
<dbReference type="Pfam" id="PF11127">
    <property type="entry name" value="YgaP-like_TM"/>
    <property type="match status" value="1"/>
</dbReference>
<feature type="region of interest" description="Disordered" evidence="1">
    <location>
        <begin position="69"/>
        <end position="93"/>
    </location>
</feature>
<feature type="compositionally biased region" description="Basic and acidic residues" evidence="1">
    <location>
        <begin position="73"/>
        <end position="93"/>
    </location>
</feature>
<evidence type="ECO:0000313" key="4">
    <source>
        <dbReference type="EMBL" id="SFF86275.1"/>
    </source>
</evidence>
<protein>
    <recommendedName>
        <fullName evidence="3">Inner membrane protein YgaP-like transmembrane domain-containing protein</fullName>
    </recommendedName>
</protein>
<keyword evidence="2" id="KW-1133">Transmembrane helix</keyword>
<keyword evidence="5" id="KW-1185">Reference proteome</keyword>
<dbReference type="InterPro" id="IPR021309">
    <property type="entry name" value="YgaP-like_TM"/>
</dbReference>
<feature type="transmembrane region" description="Helical" evidence="2">
    <location>
        <begin position="38"/>
        <end position="57"/>
    </location>
</feature>
<accession>A0A1I2M483</accession>
<reference evidence="5" key="1">
    <citation type="submission" date="2016-10" db="EMBL/GenBank/DDBJ databases">
        <authorList>
            <person name="Varghese N."/>
            <person name="Submissions S."/>
        </authorList>
    </citation>
    <scope>NUCLEOTIDE SEQUENCE [LARGE SCALE GENOMIC DNA]</scope>
    <source>
        <strain evidence="5">CGMCC 1.7739</strain>
    </source>
</reference>
<dbReference type="RefSeq" id="WP_092888088.1">
    <property type="nucleotide sequence ID" value="NZ_FOOQ01000001.1"/>
</dbReference>
<feature type="domain" description="Inner membrane protein YgaP-like transmembrane" evidence="3">
    <location>
        <begin position="1"/>
        <end position="75"/>
    </location>
</feature>
<sequence length="93" mass="9586">MQKNVGGYDRIARLVVGPVLVIVGAAMVAGLVTVATGILGTVLAGGALLVGAVFVVTGMTQKCPLNRALGLNTHRDEDTEQKETADRMAGRPN</sequence>
<keyword evidence="2" id="KW-0472">Membrane</keyword>